<dbReference type="AlphaFoldDB" id="A0A1G8QQ59"/>
<sequence length="180" mass="20774">MKKYWSIVLGVLLLFGAACDKEKEIENYNSYLQTPRYSEAQKRAEIGNLFYETEERIGIHTSFGLFLYDVEEEKMLTAFDLNVEKAFGEGVLSETRLSSDEKGIYLFGFTHEKTIDDYHYYYEIASGSLYKKSGKAEEKDLFPLPDQDRQAFTTTNWTAEDLAYYPVGSLDPIYPLKGIQ</sequence>
<dbReference type="RefSeq" id="WP_031576915.1">
    <property type="nucleotide sequence ID" value="NZ_FNDZ01000007.1"/>
</dbReference>
<dbReference type="EMBL" id="FNDZ01000007">
    <property type="protein sequence ID" value="SDJ06811.1"/>
    <property type="molecule type" value="Genomic_DNA"/>
</dbReference>
<name>A0A1G8QQ59_9CLOT</name>
<organism evidence="1 2">
    <name type="scientific">Proteiniclasticum ruminis</name>
    <dbReference type="NCBI Taxonomy" id="398199"/>
    <lineage>
        <taxon>Bacteria</taxon>
        <taxon>Bacillati</taxon>
        <taxon>Bacillota</taxon>
        <taxon>Clostridia</taxon>
        <taxon>Eubacteriales</taxon>
        <taxon>Clostridiaceae</taxon>
        <taxon>Proteiniclasticum</taxon>
    </lineage>
</organism>
<gene>
    <name evidence="1" type="ORF">SAMN05421804_10729</name>
</gene>
<evidence type="ECO:0000313" key="2">
    <source>
        <dbReference type="Proteomes" id="UP000183255"/>
    </source>
</evidence>
<dbReference type="Proteomes" id="UP000183255">
    <property type="component" value="Unassembled WGS sequence"/>
</dbReference>
<proteinExistence type="predicted"/>
<dbReference type="PROSITE" id="PS51257">
    <property type="entry name" value="PROKAR_LIPOPROTEIN"/>
    <property type="match status" value="1"/>
</dbReference>
<reference evidence="1 2" key="1">
    <citation type="submission" date="2016-10" db="EMBL/GenBank/DDBJ databases">
        <authorList>
            <person name="de Groot N.N."/>
        </authorList>
    </citation>
    <scope>NUCLEOTIDE SEQUENCE [LARGE SCALE GENOMIC DNA]</scope>
    <source>
        <strain evidence="1 2">CGMCC 1.5058</strain>
    </source>
</reference>
<evidence type="ECO:0000313" key="1">
    <source>
        <dbReference type="EMBL" id="SDJ06811.1"/>
    </source>
</evidence>
<protein>
    <submittedName>
        <fullName evidence="1">Uncharacterized protein</fullName>
    </submittedName>
</protein>
<accession>A0A1G8QQ59</accession>